<evidence type="ECO:0000313" key="1">
    <source>
        <dbReference type="EMBL" id="ALA58972.1"/>
    </source>
</evidence>
<evidence type="ECO:0000313" key="2">
    <source>
        <dbReference type="Proteomes" id="UP000069205"/>
    </source>
</evidence>
<dbReference type="Proteomes" id="UP000069205">
    <property type="component" value="Chromosome"/>
</dbReference>
<dbReference type="STRING" id="42253.NITMOv2_2559"/>
<dbReference type="AlphaFoldDB" id="A0A0K2GEF3"/>
<accession>A0A0K2GEF3</accession>
<dbReference type="EMBL" id="CP011801">
    <property type="protein sequence ID" value="ALA58972.1"/>
    <property type="molecule type" value="Genomic_DNA"/>
</dbReference>
<reference evidence="1 2" key="1">
    <citation type="journal article" date="2015" name="Proc. Natl. Acad. Sci. U.S.A.">
        <title>Expanded metabolic versatility of ubiquitous nitrite-oxidizing bacteria from the genus Nitrospira.</title>
        <authorList>
            <person name="Koch H."/>
            <person name="Lucker S."/>
            <person name="Albertsen M."/>
            <person name="Kitzinger K."/>
            <person name="Herbold C."/>
            <person name="Spieck E."/>
            <person name="Nielsen P.H."/>
            <person name="Wagner M."/>
            <person name="Daims H."/>
        </authorList>
    </citation>
    <scope>NUCLEOTIDE SEQUENCE [LARGE SCALE GENOMIC DNA]</scope>
    <source>
        <strain evidence="1 2">NSP M-1</strain>
    </source>
</reference>
<sequence>MSGNRSRAHGGAVGRMLLTGCFIAAGFLSGAPTADTATESTVPAHTVTGTLTMLDLSAGKGMLKTDLGKPIFFDVARPEQFARLSIGDRVTMQLDEAGRTVKVIEAMPAEVHEPPPPPPAP</sequence>
<dbReference type="RefSeq" id="WP_145976298.1">
    <property type="nucleotide sequence ID" value="NZ_CP011801.1"/>
</dbReference>
<dbReference type="OrthoDB" id="9900273at2"/>
<dbReference type="PATRIC" id="fig|42253.5.peg.2524"/>
<organism evidence="1 2">
    <name type="scientific">Nitrospira moscoviensis</name>
    <dbReference type="NCBI Taxonomy" id="42253"/>
    <lineage>
        <taxon>Bacteria</taxon>
        <taxon>Pseudomonadati</taxon>
        <taxon>Nitrospirota</taxon>
        <taxon>Nitrospiria</taxon>
        <taxon>Nitrospirales</taxon>
        <taxon>Nitrospiraceae</taxon>
        <taxon>Nitrospira</taxon>
    </lineage>
</organism>
<gene>
    <name evidence="1" type="ORF">NITMOv2_2559</name>
</gene>
<dbReference type="KEGG" id="nmv:NITMOv2_2559"/>
<keyword evidence="2" id="KW-1185">Reference proteome</keyword>
<proteinExistence type="predicted"/>
<protein>
    <submittedName>
        <fullName evidence="1">Uncharacterized protein</fullName>
    </submittedName>
</protein>
<name>A0A0K2GEF3_NITMO</name>